<evidence type="ECO:0000256" key="1">
    <source>
        <dbReference type="ARBA" id="ARBA00004319"/>
    </source>
</evidence>
<dbReference type="Pfam" id="PF06309">
    <property type="entry name" value="Torsin"/>
    <property type="match status" value="1"/>
</dbReference>
<comment type="similarity">
    <text evidence="2">Belongs to the ClpA/ClpB family. Torsin subfamily.</text>
</comment>
<proteinExistence type="inferred from homology"/>
<feature type="domain" description="Torsin-1A C-terminal" evidence="9">
    <location>
        <begin position="364"/>
        <end position="419"/>
    </location>
</feature>
<evidence type="ECO:0000313" key="11">
    <source>
        <dbReference type="Proteomes" id="UP000827092"/>
    </source>
</evidence>
<feature type="domain" description="Torsin-1A C-terminal" evidence="9">
    <location>
        <begin position="275"/>
        <end position="330"/>
    </location>
</feature>
<sequence>MNFPPYLLFICNLALGIKGVEPITTIPAALGTISLLAGYAGYNYIKCINSECCAKNWTNFNYLGLEQDLQDHVFGQHFVDHIIPRSLKGHIQNQNPKKALVMSFHGWTGCGKNHVSQIIAKNLYKRGTESDNQHLYIGSRDFAHKQDIHKYKATLRKDIEESTKNCGRSLFIFDEVDKMVPGVLDALKPYIDYHDQLDGVDYRKNIYIFLSNAGGTNIAAVAIKFWSEGKIREDITLKDIEHSISKGAFNEVGGLQHSEIVKRDLIDVYVPFLPLERKHVKQCASAALRRKGVIPNDKVLNKIANQLVYAPPETELYSVSGCKKIEQKVELFADQDLPEVQGGLQHSEIVKRDLIDVYVPFLPLERKHVKQCASAALRRKGVIPNDKVLNKIANQLVYAPPETELYSVSGCKKIEQKVELFADQDLPQVQGAKQLIRQANVPHKLEKRNCSSDAAQRLFHYVNARF</sequence>
<keyword evidence="7" id="KW-0325">Glycoprotein</keyword>
<evidence type="ECO:0000259" key="9">
    <source>
        <dbReference type="Pfam" id="PF21376"/>
    </source>
</evidence>
<gene>
    <name evidence="10" type="ORF">JTE90_025645</name>
</gene>
<dbReference type="GO" id="GO:0005524">
    <property type="term" value="F:ATP binding"/>
    <property type="evidence" value="ECO:0007669"/>
    <property type="project" value="UniProtKB-KW"/>
</dbReference>
<dbReference type="GO" id="GO:0005788">
    <property type="term" value="C:endoplasmic reticulum lumen"/>
    <property type="evidence" value="ECO:0007669"/>
    <property type="project" value="UniProtKB-SubCell"/>
</dbReference>
<dbReference type="Pfam" id="PF21376">
    <property type="entry name" value="TOR1A_C"/>
    <property type="match status" value="2"/>
</dbReference>
<dbReference type="SUPFAM" id="SSF52540">
    <property type="entry name" value="P-loop containing nucleoside triphosphate hydrolases"/>
    <property type="match status" value="1"/>
</dbReference>
<keyword evidence="6" id="KW-0067">ATP-binding</keyword>
<comment type="caution">
    <text evidence="10">The sequence shown here is derived from an EMBL/GenBank/DDBJ whole genome shotgun (WGS) entry which is preliminary data.</text>
</comment>
<accession>A0AAV6U6N7</accession>
<dbReference type="PANTHER" id="PTHR10760">
    <property type="entry name" value="TORSIN"/>
    <property type="match status" value="1"/>
</dbReference>
<dbReference type="EMBL" id="JAFNEN010000607">
    <property type="protein sequence ID" value="KAG8179689.1"/>
    <property type="molecule type" value="Genomic_DNA"/>
</dbReference>
<protein>
    <recommendedName>
        <fullName evidence="9">Torsin-1A C-terminal domain-containing protein</fullName>
    </recommendedName>
</protein>
<dbReference type="InterPro" id="IPR001270">
    <property type="entry name" value="ClpA/B"/>
</dbReference>
<feature type="signal peptide" evidence="8">
    <location>
        <begin position="1"/>
        <end position="22"/>
    </location>
</feature>
<keyword evidence="5" id="KW-0256">Endoplasmic reticulum</keyword>
<dbReference type="AlphaFoldDB" id="A0AAV6U6N7"/>
<keyword evidence="4" id="KW-0547">Nucleotide-binding</keyword>
<evidence type="ECO:0000256" key="2">
    <source>
        <dbReference type="ARBA" id="ARBA00006235"/>
    </source>
</evidence>
<name>A0AAV6U6N7_9ARAC</name>
<evidence type="ECO:0000256" key="3">
    <source>
        <dbReference type="ARBA" id="ARBA00022729"/>
    </source>
</evidence>
<organism evidence="10 11">
    <name type="scientific">Oedothorax gibbosus</name>
    <dbReference type="NCBI Taxonomy" id="931172"/>
    <lineage>
        <taxon>Eukaryota</taxon>
        <taxon>Metazoa</taxon>
        <taxon>Ecdysozoa</taxon>
        <taxon>Arthropoda</taxon>
        <taxon>Chelicerata</taxon>
        <taxon>Arachnida</taxon>
        <taxon>Araneae</taxon>
        <taxon>Araneomorphae</taxon>
        <taxon>Entelegynae</taxon>
        <taxon>Araneoidea</taxon>
        <taxon>Linyphiidae</taxon>
        <taxon>Erigoninae</taxon>
        <taxon>Oedothorax</taxon>
    </lineage>
</organism>
<dbReference type="GO" id="GO:0071218">
    <property type="term" value="P:cellular response to misfolded protein"/>
    <property type="evidence" value="ECO:0007669"/>
    <property type="project" value="TreeGrafter"/>
</dbReference>
<dbReference type="InterPro" id="IPR049337">
    <property type="entry name" value="TOR1A_C"/>
</dbReference>
<dbReference type="PANTHER" id="PTHR10760:SF2">
    <property type="entry name" value="LD13476P-RELATED"/>
    <property type="match status" value="1"/>
</dbReference>
<reference evidence="10 11" key="1">
    <citation type="journal article" date="2022" name="Nat. Ecol. Evol.">
        <title>A masculinizing supergene underlies an exaggerated male reproductive morph in a spider.</title>
        <authorList>
            <person name="Hendrickx F."/>
            <person name="De Corte Z."/>
            <person name="Sonet G."/>
            <person name="Van Belleghem S.M."/>
            <person name="Kostlbacher S."/>
            <person name="Vangestel C."/>
        </authorList>
    </citation>
    <scope>NUCLEOTIDE SEQUENCE [LARGE SCALE GENOMIC DNA]</scope>
    <source>
        <strain evidence="10">W744_W776</strain>
    </source>
</reference>
<dbReference type="PRINTS" id="PR00300">
    <property type="entry name" value="CLPPROTEASEA"/>
</dbReference>
<dbReference type="Gene3D" id="3.40.50.300">
    <property type="entry name" value="P-loop containing nucleotide triphosphate hydrolases"/>
    <property type="match status" value="1"/>
</dbReference>
<keyword evidence="3 8" id="KW-0732">Signal</keyword>
<dbReference type="InterPro" id="IPR027417">
    <property type="entry name" value="P-loop_NTPase"/>
</dbReference>
<dbReference type="GO" id="GO:0016887">
    <property type="term" value="F:ATP hydrolysis activity"/>
    <property type="evidence" value="ECO:0007669"/>
    <property type="project" value="InterPro"/>
</dbReference>
<evidence type="ECO:0000256" key="5">
    <source>
        <dbReference type="ARBA" id="ARBA00022824"/>
    </source>
</evidence>
<evidence type="ECO:0000256" key="6">
    <source>
        <dbReference type="ARBA" id="ARBA00022840"/>
    </source>
</evidence>
<keyword evidence="11" id="KW-1185">Reference proteome</keyword>
<evidence type="ECO:0000256" key="4">
    <source>
        <dbReference type="ARBA" id="ARBA00022741"/>
    </source>
</evidence>
<evidence type="ECO:0000256" key="8">
    <source>
        <dbReference type="SAM" id="SignalP"/>
    </source>
</evidence>
<evidence type="ECO:0000313" key="10">
    <source>
        <dbReference type="EMBL" id="KAG8179689.1"/>
    </source>
</evidence>
<feature type="chain" id="PRO_5043843260" description="Torsin-1A C-terminal domain-containing protein" evidence="8">
    <location>
        <begin position="23"/>
        <end position="466"/>
    </location>
</feature>
<comment type="subcellular location">
    <subcellularLocation>
        <location evidence="1">Endoplasmic reticulum lumen</location>
    </subcellularLocation>
</comment>
<dbReference type="InterPro" id="IPR010448">
    <property type="entry name" value="Torsin"/>
</dbReference>
<evidence type="ECO:0000256" key="7">
    <source>
        <dbReference type="ARBA" id="ARBA00023180"/>
    </source>
</evidence>
<dbReference type="FunFam" id="3.40.50.300:FF:002276">
    <property type="entry name" value="Torsin, putative"/>
    <property type="match status" value="1"/>
</dbReference>
<dbReference type="Proteomes" id="UP000827092">
    <property type="component" value="Unassembled WGS sequence"/>
</dbReference>